<dbReference type="InterPro" id="IPR000297">
    <property type="entry name" value="PPIase_PpiC"/>
</dbReference>
<evidence type="ECO:0000259" key="8">
    <source>
        <dbReference type="PROSITE" id="PS50198"/>
    </source>
</evidence>
<dbReference type="Gene3D" id="3.10.50.40">
    <property type="match status" value="1"/>
</dbReference>
<accession>A0A423VG13</accession>
<dbReference type="OrthoDB" id="1911748at2759"/>
<dbReference type="EMBL" id="LJZO01000054">
    <property type="protein sequence ID" value="ROV89945.1"/>
    <property type="molecule type" value="Genomic_DNA"/>
</dbReference>
<dbReference type="SUPFAM" id="SSF54534">
    <property type="entry name" value="FKBP-like"/>
    <property type="match status" value="1"/>
</dbReference>
<feature type="region of interest" description="Disordered" evidence="7">
    <location>
        <begin position="1"/>
        <end position="31"/>
    </location>
</feature>
<evidence type="ECO:0000256" key="6">
    <source>
        <dbReference type="RuleBase" id="RU363014"/>
    </source>
</evidence>
<keyword evidence="3 5" id="KW-0697">Rotamase</keyword>
<dbReference type="STRING" id="252740.A0A423VG13"/>
<sequence length="133" mass="14274">MGKNKNAGGGKGDKGGGKGGDEKDSGSGKQKLGVEIKVRHILCEKHSKKEEALAQLNAGVGWDEVAAKFSEHKAGDGGDLGWKEWGSLLSEFQNVAFELEPSSLKSPILGEAKTNQGYHIIMVQDRRKASKRK</sequence>
<evidence type="ECO:0000313" key="10">
    <source>
        <dbReference type="Proteomes" id="UP000284375"/>
    </source>
</evidence>
<dbReference type="AlphaFoldDB" id="A0A423VG13"/>
<dbReference type="InterPro" id="IPR043323">
    <property type="entry name" value="PIN4"/>
</dbReference>
<dbReference type="EC" id="5.2.1.8" evidence="6"/>
<dbReference type="InterPro" id="IPR046357">
    <property type="entry name" value="PPIase_dom_sf"/>
</dbReference>
<evidence type="ECO:0000256" key="4">
    <source>
        <dbReference type="ARBA" id="ARBA00023235"/>
    </source>
</evidence>
<protein>
    <recommendedName>
        <fullName evidence="6">Peptidyl-prolyl cis-trans isomerase</fullName>
        <ecNumber evidence="6">5.2.1.8</ecNumber>
    </recommendedName>
</protein>
<comment type="catalytic activity">
    <reaction evidence="1 6">
        <text>[protein]-peptidylproline (omega=180) = [protein]-peptidylproline (omega=0)</text>
        <dbReference type="Rhea" id="RHEA:16237"/>
        <dbReference type="Rhea" id="RHEA-COMP:10747"/>
        <dbReference type="Rhea" id="RHEA-COMP:10748"/>
        <dbReference type="ChEBI" id="CHEBI:83833"/>
        <dbReference type="ChEBI" id="CHEBI:83834"/>
        <dbReference type="EC" id="5.2.1.8"/>
    </reaction>
</comment>
<evidence type="ECO:0000256" key="3">
    <source>
        <dbReference type="ARBA" id="ARBA00023110"/>
    </source>
</evidence>
<keyword evidence="10" id="KW-1185">Reference proteome</keyword>
<evidence type="ECO:0000256" key="7">
    <source>
        <dbReference type="SAM" id="MobiDB-lite"/>
    </source>
</evidence>
<dbReference type="Proteomes" id="UP000284375">
    <property type="component" value="Unassembled WGS sequence"/>
</dbReference>
<evidence type="ECO:0000313" key="9">
    <source>
        <dbReference type="EMBL" id="ROV89945.1"/>
    </source>
</evidence>
<evidence type="ECO:0000256" key="5">
    <source>
        <dbReference type="PROSITE-ProRule" id="PRU00278"/>
    </source>
</evidence>
<dbReference type="GO" id="GO:0003755">
    <property type="term" value="F:peptidyl-prolyl cis-trans isomerase activity"/>
    <property type="evidence" value="ECO:0007669"/>
    <property type="project" value="UniProtKB-UniRule"/>
</dbReference>
<dbReference type="Pfam" id="PF00639">
    <property type="entry name" value="Rotamase"/>
    <property type="match status" value="1"/>
</dbReference>
<reference evidence="9 10" key="1">
    <citation type="submission" date="2015-09" db="EMBL/GenBank/DDBJ databases">
        <title>Host preference determinants of Valsa canker pathogens revealed by comparative genomics.</title>
        <authorList>
            <person name="Yin Z."/>
            <person name="Huang L."/>
        </authorList>
    </citation>
    <scope>NUCLEOTIDE SEQUENCE [LARGE SCALE GENOMIC DNA]</scope>
    <source>
        <strain evidence="9 10">YSFL</strain>
    </source>
</reference>
<dbReference type="GO" id="GO:0006364">
    <property type="term" value="P:rRNA processing"/>
    <property type="evidence" value="ECO:0007669"/>
    <property type="project" value="InterPro"/>
</dbReference>
<dbReference type="GO" id="GO:0003677">
    <property type="term" value="F:DNA binding"/>
    <property type="evidence" value="ECO:0007669"/>
    <property type="project" value="InterPro"/>
</dbReference>
<proteinExistence type="inferred from homology"/>
<organism evidence="9 10">
    <name type="scientific">Cytospora chrysosperma</name>
    <name type="common">Cytospora canker fungus</name>
    <name type="synonym">Sphaeria chrysosperma</name>
    <dbReference type="NCBI Taxonomy" id="252740"/>
    <lineage>
        <taxon>Eukaryota</taxon>
        <taxon>Fungi</taxon>
        <taxon>Dikarya</taxon>
        <taxon>Ascomycota</taxon>
        <taxon>Pezizomycotina</taxon>
        <taxon>Sordariomycetes</taxon>
        <taxon>Sordariomycetidae</taxon>
        <taxon>Diaporthales</taxon>
        <taxon>Cytosporaceae</taxon>
        <taxon>Cytospora</taxon>
    </lineage>
</organism>
<name>A0A423VG13_CYTCH</name>
<gene>
    <name evidence="9" type="ORF">VSDG_08195</name>
</gene>
<evidence type="ECO:0000256" key="2">
    <source>
        <dbReference type="ARBA" id="ARBA00010242"/>
    </source>
</evidence>
<evidence type="ECO:0000256" key="1">
    <source>
        <dbReference type="ARBA" id="ARBA00000971"/>
    </source>
</evidence>
<dbReference type="PANTHER" id="PTHR45995">
    <property type="match status" value="1"/>
</dbReference>
<keyword evidence="4 5" id="KW-0413">Isomerase</keyword>
<comment type="caution">
    <text evidence="9">The sequence shown here is derived from an EMBL/GenBank/DDBJ whole genome shotgun (WGS) entry which is preliminary data.</text>
</comment>
<feature type="compositionally biased region" description="Basic and acidic residues" evidence="7">
    <location>
        <begin position="11"/>
        <end position="31"/>
    </location>
</feature>
<dbReference type="PROSITE" id="PS50198">
    <property type="entry name" value="PPIC_PPIASE_2"/>
    <property type="match status" value="1"/>
</dbReference>
<comment type="similarity">
    <text evidence="2">Belongs to the PpiC/parvulin rotamase family. PIN4 subfamily.</text>
</comment>
<feature type="domain" description="PpiC" evidence="8">
    <location>
        <begin position="33"/>
        <end position="125"/>
    </location>
</feature>